<accession>A0A1X2GJY0</accession>
<comment type="caution">
    <text evidence="1">The sequence shown here is derived from an EMBL/GenBank/DDBJ whole genome shotgun (WGS) entry which is preliminary data.</text>
</comment>
<protein>
    <submittedName>
        <fullName evidence="1">Uncharacterized protein</fullName>
    </submittedName>
</protein>
<keyword evidence="2" id="KW-1185">Reference proteome</keyword>
<evidence type="ECO:0000313" key="1">
    <source>
        <dbReference type="EMBL" id="ORX55610.1"/>
    </source>
</evidence>
<organism evidence="1 2">
    <name type="scientific">Hesseltinella vesiculosa</name>
    <dbReference type="NCBI Taxonomy" id="101127"/>
    <lineage>
        <taxon>Eukaryota</taxon>
        <taxon>Fungi</taxon>
        <taxon>Fungi incertae sedis</taxon>
        <taxon>Mucoromycota</taxon>
        <taxon>Mucoromycotina</taxon>
        <taxon>Mucoromycetes</taxon>
        <taxon>Mucorales</taxon>
        <taxon>Cunninghamellaceae</taxon>
        <taxon>Hesseltinella</taxon>
    </lineage>
</organism>
<dbReference type="EMBL" id="MCGT01000011">
    <property type="protein sequence ID" value="ORX55610.1"/>
    <property type="molecule type" value="Genomic_DNA"/>
</dbReference>
<dbReference type="Proteomes" id="UP000242146">
    <property type="component" value="Unassembled WGS sequence"/>
</dbReference>
<gene>
    <name evidence="1" type="ORF">DM01DRAFT_1023431</name>
</gene>
<reference evidence="1 2" key="1">
    <citation type="submission" date="2016-07" db="EMBL/GenBank/DDBJ databases">
        <title>Pervasive Adenine N6-methylation of Active Genes in Fungi.</title>
        <authorList>
            <consortium name="DOE Joint Genome Institute"/>
            <person name="Mondo S.J."/>
            <person name="Dannebaum R.O."/>
            <person name="Kuo R.C."/>
            <person name="Labutti K."/>
            <person name="Haridas S."/>
            <person name="Kuo A."/>
            <person name="Salamov A."/>
            <person name="Ahrendt S.R."/>
            <person name="Lipzen A."/>
            <person name="Sullivan W."/>
            <person name="Andreopoulos W.B."/>
            <person name="Clum A."/>
            <person name="Lindquist E."/>
            <person name="Daum C."/>
            <person name="Ramamoorthy G.K."/>
            <person name="Gryganskyi A."/>
            <person name="Culley D."/>
            <person name="Magnuson J.K."/>
            <person name="James T.Y."/>
            <person name="O'Malley M.A."/>
            <person name="Stajich J.E."/>
            <person name="Spatafora J.W."/>
            <person name="Visel A."/>
            <person name="Grigoriev I.V."/>
        </authorList>
    </citation>
    <scope>NUCLEOTIDE SEQUENCE [LARGE SCALE GENOMIC DNA]</scope>
    <source>
        <strain evidence="1 2">NRRL 3301</strain>
    </source>
</reference>
<evidence type="ECO:0000313" key="2">
    <source>
        <dbReference type="Proteomes" id="UP000242146"/>
    </source>
</evidence>
<name>A0A1X2GJY0_9FUNG</name>
<dbReference type="AlphaFoldDB" id="A0A1X2GJY0"/>
<sequence>MTLFDGVLKEAQSLFYRVLYLFGYQGRTHEWCTSQPWVRNCPRTRNVLVVPLFAQVE</sequence>
<proteinExistence type="predicted"/>